<dbReference type="InterPro" id="IPR051329">
    <property type="entry name" value="NIR_SIR_4Fe-4S"/>
</dbReference>
<keyword evidence="5" id="KW-0408">Iron</keyword>
<keyword evidence="1" id="KW-0004">4Fe-4S</keyword>
<keyword evidence="6" id="KW-0411">Iron-sulfur</keyword>
<organism evidence="7 8">
    <name type="scientific">Intrasporangium calvum</name>
    <dbReference type="NCBI Taxonomy" id="53358"/>
    <lineage>
        <taxon>Bacteria</taxon>
        <taxon>Bacillati</taxon>
        <taxon>Actinomycetota</taxon>
        <taxon>Actinomycetes</taxon>
        <taxon>Micrococcales</taxon>
        <taxon>Intrasporangiaceae</taxon>
        <taxon>Intrasporangium</taxon>
    </lineage>
</organism>
<reference evidence="7 8" key="1">
    <citation type="submission" date="2022-11" db="EMBL/GenBank/DDBJ databases">
        <title>Anaerobic phenanthrene biodegradation by a DNRA strain PheN6.</title>
        <authorList>
            <person name="Zhang Z."/>
        </authorList>
    </citation>
    <scope>NUCLEOTIDE SEQUENCE [LARGE SCALE GENOMIC DNA]</scope>
    <source>
        <strain evidence="7 8">PheN6</strain>
    </source>
</reference>
<dbReference type="SUPFAM" id="SSF55124">
    <property type="entry name" value="Nitrite/Sulfite reductase N-terminal domain-like"/>
    <property type="match status" value="2"/>
</dbReference>
<evidence type="ECO:0000313" key="7">
    <source>
        <dbReference type="EMBL" id="MDC5696891.1"/>
    </source>
</evidence>
<evidence type="ECO:0000256" key="5">
    <source>
        <dbReference type="ARBA" id="ARBA00023004"/>
    </source>
</evidence>
<evidence type="ECO:0000256" key="3">
    <source>
        <dbReference type="ARBA" id="ARBA00022723"/>
    </source>
</evidence>
<evidence type="ECO:0000256" key="1">
    <source>
        <dbReference type="ARBA" id="ARBA00022485"/>
    </source>
</evidence>
<keyword evidence="3" id="KW-0479">Metal-binding</keyword>
<protein>
    <submittedName>
        <fullName evidence="7">Precorrin-3B synthase</fullName>
    </submittedName>
</protein>
<dbReference type="PANTHER" id="PTHR32439:SF9">
    <property type="entry name" value="BLR3264 PROTEIN"/>
    <property type="match status" value="1"/>
</dbReference>
<evidence type="ECO:0000256" key="4">
    <source>
        <dbReference type="ARBA" id="ARBA00023002"/>
    </source>
</evidence>
<dbReference type="RefSeq" id="WP_272461464.1">
    <property type="nucleotide sequence ID" value="NZ_JAPFQL010000020.1"/>
</dbReference>
<sequence>MPRQVPSRERPDACPGVARPFTAADGTIVRVRTGGRPVPVTALAGLLDVVARQPDPHIQLTSRGALQLRGLPDPLPDDVRSAIVATGLVPSASHELARNIVASPLSGLDAEGSCDVRPLVADLDDRLCADPRLAALPGRFLFAVDDGRGDVAGLGFDVAIVATSAGSALVLAGGPDRAWQIPLGRAIELALDLARDFLDTRERLGSSAWHVRELGAAIGPPGPVPTTLPTGSAPLVGAHGEHAVVGVPLGLVTAAHLVTLAEFTAEVLVTPWRSLVVPGGARRLGRLEAAGLVIDESDPWLRLHACTGLPGCAKSAVDTRAVARGLAGRMPLGSLPVHVSGCERRCGAPSGPYVDLLAPRSVERAIDLLNQV</sequence>
<dbReference type="InterPro" id="IPR045854">
    <property type="entry name" value="NO2/SO3_Rdtase_4Fe4S_sf"/>
</dbReference>
<keyword evidence="2" id="KW-0349">Heme</keyword>
<dbReference type="SUPFAM" id="SSF56014">
    <property type="entry name" value="Nitrite and sulphite reductase 4Fe-4S domain-like"/>
    <property type="match status" value="2"/>
</dbReference>
<dbReference type="Proteomes" id="UP001150259">
    <property type="component" value="Unassembled WGS sequence"/>
</dbReference>
<proteinExistence type="predicted"/>
<dbReference type="EMBL" id="JAPFQL010000020">
    <property type="protein sequence ID" value="MDC5696891.1"/>
    <property type="molecule type" value="Genomic_DNA"/>
</dbReference>
<evidence type="ECO:0000256" key="6">
    <source>
        <dbReference type="ARBA" id="ARBA00023014"/>
    </source>
</evidence>
<accession>A0ABT5GF67</accession>
<comment type="caution">
    <text evidence="7">The sequence shown here is derived from an EMBL/GenBank/DDBJ whole genome shotgun (WGS) entry which is preliminary data.</text>
</comment>
<name>A0ABT5GF67_9MICO</name>
<dbReference type="InterPro" id="IPR036136">
    <property type="entry name" value="Nit/Sulf_reduc_fer-like_dom_sf"/>
</dbReference>
<keyword evidence="8" id="KW-1185">Reference proteome</keyword>
<keyword evidence="4" id="KW-0560">Oxidoreductase</keyword>
<dbReference type="PANTHER" id="PTHR32439">
    <property type="entry name" value="FERREDOXIN--NITRITE REDUCTASE, CHLOROPLASTIC"/>
    <property type="match status" value="1"/>
</dbReference>
<dbReference type="Gene3D" id="3.30.413.10">
    <property type="entry name" value="Sulfite Reductase Hemoprotein, domain 1"/>
    <property type="match status" value="1"/>
</dbReference>
<gene>
    <name evidence="7" type="ORF">OO014_06435</name>
</gene>
<evidence type="ECO:0000256" key="2">
    <source>
        <dbReference type="ARBA" id="ARBA00022617"/>
    </source>
</evidence>
<evidence type="ECO:0000313" key="8">
    <source>
        <dbReference type="Proteomes" id="UP001150259"/>
    </source>
</evidence>